<organism evidence="14 15">
    <name type="scientific">Mycoemilia scoparia</name>
    <dbReference type="NCBI Taxonomy" id="417184"/>
    <lineage>
        <taxon>Eukaryota</taxon>
        <taxon>Fungi</taxon>
        <taxon>Fungi incertae sedis</taxon>
        <taxon>Zoopagomycota</taxon>
        <taxon>Kickxellomycotina</taxon>
        <taxon>Kickxellomycetes</taxon>
        <taxon>Kickxellales</taxon>
        <taxon>Kickxellaceae</taxon>
        <taxon>Mycoemilia</taxon>
    </lineage>
</organism>
<comment type="similarity">
    <text evidence="2 12">Belongs to the class-I aminoacyl-tRNA synthetase family.</text>
</comment>
<evidence type="ECO:0000256" key="6">
    <source>
        <dbReference type="ARBA" id="ARBA00022840"/>
    </source>
</evidence>
<dbReference type="NCBIfam" id="TIGR00233">
    <property type="entry name" value="trpS"/>
    <property type="match status" value="1"/>
</dbReference>
<feature type="compositionally biased region" description="Polar residues" evidence="13">
    <location>
        <begin position="134"/>
        <end position="147"/>
    </location>
</feature>
<dbReference type="EMBL" id="JANBPU010000003">
    <property type="protein sequence ID" value="KAJ1921746.1"/>
    <property type="molecule type" value="Genomic_DNA"/>
</dbReference>
<evidence type="ECO:0000256" key="10">
    <source>
        <dbReference type="ARBA" id="ARBA00049929"/>
    </source>
</evidence>
<evidence type="ECO:0000256" key="7">
    <source>
        <dbReference type="ARBA" id="ARBA00022917"/>
    </source>
</evidence>
<dbReference type="InterPro" id="IPR001412">
    <property type="entry name" value="aa-tRNA-synth_I_CS"/>
</dbReference>
<dbReference type="AlphaFoldDB" id="A0A9W8DRJ4"/>
<keyword evidence="7 12" id="KW-0648">Protein biosynthesis</keyword>
<dbReference type="FunFam" id="3.40.50.620:FF:000082">
    <property type="entry name" value="MSW1p Mitochondrial tryptophanyl-tRNA synthetase"/>
    <property type="match status" value="1"/>
</dbReference>
<evidence type="ECO:0000256" key="5">
    <source>
        <dbReference type="ARBA" id="ARBA00022741"/>
    </source>
</evidence>
<dbReference type="EC" id="6.1.1.2" evidence="3"/>
<evidence type="ECO:0000256" key="8">
    <source>
        <dbReference type="ARBA" id="ARBA00023146"/>
    </source>
</evidence>
<gene>
    <name evidence="14" type="primary">MSW1</name>
    <name evidence="14" type="ORF">H4219_000479</name>
</gene>
<sequence>MATKITRIFSGIQPTGIPHLGNYLGTLSNWARLQDQLTRQTPSEDCATNAVQARDKVIYSIADLHAFTVPQPPKAVLKNTLDMTASIIACGVDPERCVLFRQSAVPLHTELAWMLNCITPVGWLHKMTQWKTKLQNKNPSDHGTASSGIDAASDPNSETSKLRLGLFAYPVLQAADILLYSASHVPVGEDQKQHIELTRDIADMANRHFKTKLFQLPDVLMTTNKRVMSLRDPTKKMSKSDKTANATILLTDSDDDIRSKIRKTVTDPIDTVTYDPENRPGVANLLRIYSAFYQRAENSSNAESSALNDVTQLFAGKKNQELKEKTTDIVIESTRKVRQELKRIIKEEDYLMGCLLRGEEEASMIAAKNWERVKKASGLS</sequence>
<dbReference type="GO" id="GO:0070183">
    <property type="term" value="P:mitochondrial tryptophanyl-tRNA aminoacylation"/>
    <property type="evidence" value="ECO:0007669"/>
    <property type="project" value="TreeGrafter"/>
</dbReference>
<proteinExistence type="inferred from homology"/>
<accession>A0A9W8DRJ4</accession>
<evidence type="ECO:0000256" key="1">
    <source>
        <dbReference type="ARBA" id="ARBA00004305"/>
    </source>
</evidence>
<dbReference type="GO" id="GO:0005759">
    <property type="term" value="C:mitochondrial matrix"/>
    <property type="evidence" value="ECO:0007669"/>
    <property type="project" value="UniProtKB-SubCell"/>
</dbReference>
<dbReference type="PROSITE" id="PS00178">
    <property type="entry name" value="AA_TRNA_LIGASE_I"/>
    <property type="match status" value="1"/>
</dbReference>
<evidence type="ECO:0000256" key="13">
    <source>
        <dbReference type="SAM" id="MobiDB-lite"/>
    </source>
</evidence>
<comment type="catalytic activity">
    <reaction evidence="10">
        <text>tRNA(Trp) + L-tryptophan + ATP = L-tryptophyl-tRNA(Trp) + AMP + diphosphate + H(+)</text>
        <dbReference type="Rhea" id="RHEA:24080"/>
        <dbReference type="Rhea" id="RHEA-COMP:9671"/>
        <dbReference type="Rhea" id="RHEA-COMP:9705"/>
        <dbReference type="ChEBI" id="CHEBI:15378"/>
        <dbReference type="ChEBI" id="CHEBI:30616"/>
        <dbReference type="ChEBI" id="CHEBI:33019"/>
        <dbReference type="ChEBI" id="CHEBI:57912"/>
        <dbReference type="ChEBI" id="CHEBI:78442"/>
        <dbReference type="ChEBI" id="CHEBI:78535"/>
        <dbReference type="ChEBI" id="CHEBI:456215"/>
        <dbReference type="EC" id="6.1.1.2"/>
    </reaction>
</comment>
<feature type="region of interest" description="Disordered" evidence="13">
    <location>
        <begin position="134"/>
        <end position="154"/>
    </location>
</feature>
<keyword evidence="15" id="KW-1185">Reference proteome</keyword>
<dbReference type="GO" id="GO:0004830">
    <property type="term" value="F:tryptophan-tRNA ligase activity"/>
    <property type="evidence" value="ECO:0007669"/>
    <property type="project" value="UniProtKB-EC"/>
</dbReference>
<dbReference type="Gene3D" id="1.10.240.10">
    <property type="entry name" value="Tyrosyl-Transfer RNA Synthetase"/>
    <property type="match status" value="1"/>
</dbReference>
<comment type="caution">
    <text evidence="14">The sequence shown here is derived from an EMBL/GenBank/DDBJ whole genome shotgun (WGS) entry which is preliminary data.</text>
</comment>
<dbReference type="PRINTS" id="PR01039">
    <property type="entry name" value="TRNASYNTHTRP"/>
</dbReference>
<evidence type="ECO:0000256" key="12">
    <source>
        <dbReference type="RuleBase" id="RU363036"/>
    </source>
</evidence>
<dbReference type="InterPro" id="IPR050203">
    <property type="entry name" value="Trp-tRNA_synthetase"/>
</dbReference>
<protein>
    <recommendedName>
        <fullName evidence="11">Tryptophan--tRNA ligase, mitochondrial</fullName>
        <ecNumber evidence="3">6.1.1.2</ecNumber>
    </recommendedName>
    <alternativeName>
        <fullName evidence="9">Tryptophanyl-tRNA synthetase</fullName>
    </alternativeName>
</protein>
<dbReference type="InterPro" id="IPR002306">
    <property type="entry name" value="Trp-tRNA-ligase"/>
</dbReference>
<reference evidence="14" key="1">
    <citation type="submission" date="2022-07" db="EMBL/GenBank/DDBJ databases">
        <title>Phylogenomic reconstructions and comparative analyses of Kickxellomycotina fungi.</title>
        <authorList>
            <person name="Reynolds N.K."/>
            <person name="Stajich J.E."/>
            <person name="Barry K."/>
            <person name="Grigoriev I.V."/>
            <person name="Crous P."/>
            <person name="Smith M.E."/>
        </authorList>
    </citation>
    <scope>NUCLEOTIDE SEQUENCE</scope>
    <source>
        <strain evidence="14">NBRC 100468</strain>
    </source>
</reference>
<keyword evidence="5 12" id="KW-0547">Nucleotide-binding</keyword>
<dbReference type="HAMAP" id="MF_00140_B">
    <property type="entry name" value="Trp_tRNA_synth_B"/>
    <property type="match status" value="1"/>
</dbReference>
<evidence type="ECO:0000256" key="11">
    <source>
        <dbReference type="ARBA" id="ARBA00069760"/>
    </source>
</evidence>
<dbReference type="PANTHER" id="PTHR43766:SF1">
    <property type="entry name" value="TRYPTOPHAN--TRNA LIGASE, MITOCHONDRIAL"/>
    <property type="match status" value="1"/>
</dbReference>
<dbReference type="FunFam" id="1.10.240.10:FF:000002">
    <property type="entry name" value="Tryptophan--tRNA ligase"/>
    <property type="match status" value="1"/>
</dbReference>
<dbReference type="Proteomes" id="UP001150538">
    <property type="component" value="Unassembled WGS sequence"/>
</dbReference>
<keyword evidence="4 12" id="KW-0436">Ligase</keyword>
<dbReference type="GO" id="GO:0005524">
    <property type="term" value="F:ATP binding"/>
    <property type="evidence" value="ECO:0007669"/>
    <property type="project" value="UniProtKB-KW"/>
</dbReference>
<evidence type="ECO:0000256" key="9">
    <source>
        <dbReference type="ARBA" id="ARBA00030268"/>
    </source>
</evidence>
<evidence type="ECO:0000256" key="4">
    <source>
        <dbReference type="ARBA" id="ARBA00022598"/>
    </source>
</evidence>
<dbReference type="SUPFAM" id="SSF52374">
    <property type="entry name" value="Nucleotidylyl transferase"/>
    <property type="match status" value="1"/>
</dbReference>
<dbReference type="Gene3D" id="3.40.50.620">
    <property type="entry name" value="HUPs"/>
    <property type="match status" value="1"/>
</dbReference>
<evidence type="ECO:0000256" key="2">
    <source>
        <dbReference type="ARBA" id="ARBA00005594"/>
    </source>
</evidence>
<dbReference type="InterPro" id="IPR014729">
    <property type="entry name" value="Rossmann-like_a/b/a_fold"/>
</dbReference>
<dbReference type="CDD" id="cd00806">
    <property type="entry name" value="TrpRS_core"/>
    <property type="match status" value="1"/>
</dbReference>
<evidence type="ECO:0000313" key="15">
    <source>
        <dbReference type="Proteomes" id="UP001150538"/>
    </source>
</evidence>
<comment type="subcellular location">
    <subcellularLocation>
        <location evidence="1">Mitochondrion matrix</location>
    </subcellularLocation>
</comment>
<dbReference type="InterPro" id="IPR002305">
    <property type="entry name" value="aa-tRNA-synth_Ic"/>
</dbReference>
<keyword evidence="8 12" id="KW-0030">Aminoacyl-tRNA synthetase</keyword>
<dbReference type="Pfam" id="PF00579">
    <property type="entry name" value="tRNA-synt_1b"/>
    <property type="match status" value="1"/>
</dbReference>
<dbReference type="PANTHER" id="PTHR43766">
    <property type="entry name" value="TRYPTOPHAN--TRNA LIGASE, MITOCHONDRIAL"/>
    <property type="match status" value="1"/>
</dbReference>
<name>A0A9W8DRJ4_9FUNG</name>
<dbReference type="OrthoDB" id="15808at2759"/>
<evidence type="ECO:0000256" key="3">
    <source>
        <dbReference type="ARBA" id="ARBA00013161"/>
    </source>
</evidence>
<evidence type="ECO:0000313" key="14">
    <source>
        <dbReference type="EMBL" id="KAJ1921746.1"/>
    </source>
</evidence>
<dbReference type="InterPro" id="IPR024109">
    <property type="entry name" value="Trp-tRNA-ligase_bac-type"/>
</dbReference>
<keyword evidence="6 12" id="KW-0067">ATP-binding</keyword>